<proteinExistence type="predicted"/>
<evidence type="ECO:0000313" key="5">
    <source>
        <dbReference type="EMBL" id="HDM35641.1"/>
    </source>
</evidence>
<dbReference type="InterPro" id="IPR029061">
    <property type="entry name" value="THDP-binding"/>
</dbReference>
<dbReference type="Pfam" id="PF01855">
    <property type="entry name" value="POR_N"/>
    <property type="match status" value="1"/>
</dbReference>
<dbReference type="Gene3D" id="3.40.50.920">
    <property type="match status" value="1"/>
</dbReference>
<dbReference type="FunFam" id="3.40.50.970:FF:000012">
    <property type="entry name" value="Pyruvate:ferredoxin (Flavodoxin) oxidoreductase"/>
    <property type="match status" value="1"/>
</dbReference>
<organism evidence="5">
    <name type="scientific">Candidatus Syntropharchaeum butanivorans</name>
    <dbReference type="NCBI Taxonomy" id="1839936"/>
    <lineage>
        <taxon>Archaea</taxon>
        <taxon>Methanobacteriati</taxon>
        <taxon>Methanobacteriota</taxon>
        <taxon>Stenosarchaea group</taxon>
        <taxon>Methanomicrobia</taxon>
        <taxon>Methanosarcinales</taxon>
        <taxon>ANME-2 cluster</taxon>
        <taxon>Candidatus Syntropharchaeum</taxon>
    </lineage>
</organism>
<dbReference type="SUPFAM" id="SSF52922">
    <property type="entry name" value="TK C-terminal domain-like"/>
    <property type="match status" value="1"/>
</dbReference>
<dbReference type="InterPro" id="IPR009014">
    <property type="entry name" value="Transketo_C/PFOR_II"/>
</dbReference>
<dbReference type="PANTHER" id="PTHR32154">
    <property type="entry name" value="PYRUVATE-FLAVODOXIN OXIDOREDUCTASE-RELATED"/>
    <property type="match status" value="1"/>
</dbReference>
<dbReference type="AlphaFoldDB" id="A0A7C1B895"/>
<name>A0A7C1B895_9EURY</name>
<dbReference type="Proteomes" id="UP000885863">
    <property type="component" value="Unassembled WGS sequence"/>
</dbReference>
<gene>
    <name evidence="5" type="primary">porA</name>
    <name evidence="5" type="ORF">ENG09_00100</name>
</gene>
<comment type="subunit">
    <text evidence="1">Heterotetramer of one alpha, one beta, one delta and one gamma chain.</text>
</comment>
<comment type="caution">
    <text evidence="5">The sequence shown here is derived from an EMBL/GenBank/DDBJ whole genome shotgun (WGS) entry which is preliminary data.</text>
</comment>
<dbReference type="CDD" id="cd07034">
    <property type="entry name" value="TPP_PYR_PFOR_IOR-alpha_like"/>
    <property type="match status" value="1"/>
</dbReference>
<evidence type="ECO:0000259" key="3">
    <source>
        <dbReference type="Pfam" id="PF01855"/>
    </source>
</evidence>
<dbReference type="Pfam" id="PF17147">
    <property type="entry name" value="PFOR_II"/>
    <property type="match status" value="1"/>
</dbReference>
<dbReference type="Gene3D" id="3.40.50.970">
    <property type="match status" value="1"/>
</dbReference>
<dbReference type="EMBL" id="DQZR01000006">
    <property type="protein sequence ID" value="HDM35641.1"/>
    <property type="molecule type" value="Genomic_DNA"/>
</dbReference>
<dbReference type="InterPro" id="IPR050722">
    <property type="entry name" value="Pyruvate:ferred/Flavod_OxRd"/>
</dbReference>
<dbReference type="InterPro" id="IPR002880">
    <property type="entry name" value="Pyrv_Fd/Flavodoxin_OxRdtase_N"/>
</dbReference>
<evidence type="ECO:0000259" key="4">
    <source>
        <dbReference type="Pfam" id="PF17147"/>
    </source>
</evidence>
<keyword evidence="2" id="KW-0560">Oxidoreductase</keyword>
<evidence type="ECO:0000256" key="1">
    <source>
        <dbReference type="ARBA" id="ARBA00011595"/>
    </source>
</evidence>
<keyword evidence="5" id="KW-0670">Pyruvate</keyword>
<accession>A0A7C1B895</accession>
<dbReference type="InterPro" id="IPR033412">
    <property type="entry name" value="PFOR_II"/>
</dbReference>
<dbReference type="GO" id="GO:0006979">
    <property type="term" value="P:response to oxidative stress"/>
    <property type="evidence" value="ECO:0007669"/>
    <property type="project" value="TreeGrafter"/>
</dbReference>
<reference evidence="5" key="1">
    <citation type="journal article" date="2020" name="mSystems">
        <title>Genome- and Community-Level Interaction Insights into Carbon Utilization and Element Cycling Functions of Hydrothermarchaeota in Hydrothermal Sediment.</title>
        <authorList>
            <person name="Zhou Z."/>
            <person name="Liu Y."/>
            <person name="Xu W."/>
            <person name="Pan J."/>
            <person name="Luo Z.H."/>
            <person name="Li M."/>
        </authorList>
    </citation>
    <scope>NUCLEOTIDE SEQUENCE [LARGE SCALE GENOMIC DNA]</scope>
    <source>
        <strain evidence="5">HyVt-185</strain>
    </source>
</reference>
<dbReference type="GO" id="GO:0006082">
    <property type="term" value="P:organic acid metabolic process"/>
    <property type="evidence" value="ECO:0007669"/>
    <property type="project" value="UniProtKB-ARBA"/>
</dbReference>
<feature type="domain" description="Pyruvate:ferredoxin oxidoreductase core" evidence="4">
    <location>
        <begin position="269"/>
        <end position="374"/>
    </location>
</feature>
<feature type="domain" description="Pyruvate flavodoxin/ferredoxin oxidoreductase pyrimidine binding" evidence="3">
    <location>
        <begin position="23"/>
        <end position="247"/>
    </location>
</feature>
<sequence length="389" mass="43305">MAECVEEEETSVYVTGCEAAARAVIIAKPSVVAAYPITPQTEIVEKLSLFIGEGRHDCQFIAVESEHSALSACIGAASCGARTFTATSSHGLLYMAEMLYWAAIARLPIVMANANRALASGWNIWADHIDSLSQRDAGWIQFYTSTVQEVYDTILIAFRVAENEGVMLPVMVNLDGFLLTHINQPLRLVDETLYQEEFLDEINVPHALNLDSPHTLGTLISPSDNYRVQHDRKLGMERAKDVIKEAERDFLRLFGREYHPVMEYRSDDAEVLLLGMGTLAKEAEDAVDMMRFRGIKAGLLRLRQIRPFPDDEIIDAISRSPAEKLVIIDRDYSPGSGGILSQEIKTRLYDAGIVKEIVNVIAGVGGQDVSAEDMMEMVELERGEHWWGI</sequence>
<dbReference type="GO" id="GO:0016491">
    <property type="term" value="F:oxidoreductase activity"/>
    <property type="evidence" value="ECO:0007669"/>
    <property type="project" value="UniProtKB-KW"/>
</dbReference>
<dbReference type="GO" id="GO:0044272">
    <property type="term" value="P:sulfur compound biosynthetic process"/>
    <property type="evidence" value="ECO:0007669"/>
    <property type="project" value="UniProtKB-ARBA"/>
</dbReference>
<evidence type="ECO:0000256" key="2">
    <source>
        <dbReference type="ARBA" id="ARBA00023002"/>
    </source>
</evidence>
<protein>
    <submittedName>
        <fullName evidence="5">Pyruvate ferredoxin oxidoreductase</fullName>
    </submittedName>
</protein>
<dbReference type="SUPFAM" id="SSF52518">
    <property type="entry name" value="Thiamin diphosphate-binding fold (THDP-binding)"/>
    <property type="match status" value="1"/>
</dbReference>
<dbReference type="PANTHER" id="PTHR32154:SF0">
    <property type="entry name" value="PYRUVATE-FLAVODOXIN OXIDOREDUCTASE-RELATED"/>
    <property type="match status" value="1"/>
</dbReference>